<dbReference type="Proteomes" id="UP000317648">
    <property type="component" value="Chromosome"/>
</dbReference>
<dbReference type="KEGG" id="lcre:Pla8534_64610"/>
<evidence type="ECO:0000313" key="1">
    <source>
        <dbReference type="EMBL" id="QDU98590.1"/>
    </source>
</evidence>
<dbReference type="EMBL" id="CP036433">
    <property type="protein sequence ID" value="QDU98590.1"/>
    <property type="molecule type" value="Genomic_DNA"/>
</dbReference>
<evidence type="ECO:0000313" key="2">
    <source>
        <dbReference type="Proteomes" id="UP000317648"/>
    </source>
</evidence>
<reference evidence="1 2" key="1">
    <citation type="submission" date="2019-02" db="EMBL/GenBank/DDBJ databases">
        <title>Deep-cultivation of Planctomycetes and their phenomic and genomic characterization uncovers novel biology.</title>
        <authorList>
            <person name="Wiegand S."/>
            <person name="Jogler M."/>
            <person name="Boedeker C."/>
            <person name="Pinto D."/>
            <person name="Vollmers J."/>
            <person name="Rivas-Marin E."/>
            <person name="Kohn T."/>
            <person name="Peeters S.H."/>
            <person name="Heuer A."/>
            <person name="Rast P."/>
            <person name="Oberbeckmann S."/>
            <person name="Bunk B."/>
            <person name="Jeske O."/>
            <person name="Meyerdierks A."/>
            <person name="Storesund J.E."/>
            <person name="Kallscheuer N."/>
            <person name="Luecker S."/>
            <person name="Lage O.M."/>
            <person name="Pohl T."/>
            <person name="Merkel B.J."/>
            <person name="Hornburger P."/>
            <person name="Mueller R.-W."/>
            <person name="Bruemmer F."/>
            <person name="Labrenz M."/>
            <person name="Spormann A.M."/>
            <person name="Op den Camp H."/>
            <person name="Overmann J."/>
            <person name="Amann R."/>
            <person name="Jetten M.S.M."/>
            <person name="Mascher T."/>
            <person name="Medema M.H."/>
            <person name="Devos D.P."/>
            <person name="Kaster A.-K."/>
            <person name="Ovreas L."/>
            <person name="Rohde M."/>
            <person name="Galperin M.Y."/>
            <person name="Jogler C."/>
        </authorList>
    </citation>
    <scope>NUCLEOTIDE SEQUENCE [LARGE SCALE GENOMIC DNA]</scope>
    <source>
        <strain evidence="1 2">Pla85_3_4</strain>
    </source>
</reference>
<proteinExistence type="predicted"/>
<dbReference type="AlphaFoldDB" id="A0A518E3B8"/>
<protein>
    <submittedName>
        <fullName evidence="1">Uncharacterized protein</fullName>
    </submittedName>
</protein>
<organism evidence="1 2">
    <name type="scientific">Lignipirellula cremea</name>
    <dbReference type="NCBI Taxonomy" id="2528010"/>
    <lineage>
        <taxon>Bacteria</taxon>
        <taxon>Pseudomonadati</taxon>
        <taxon>Planctomycetota</taxon>
        <taxon>Planctomycetia</taxon>
        <taxon>Pirellulales</taxon>
        <taxon>Pirellulaceae</taxon>
        <taxon>Lignipirellula</taxon>
    </lineage>
</organism>
<gene>
    <name evidence="1" type="ORF">Pla8534_64610</name>
</gene>
<keyword evidence="2" id="KW-1185">Reference proteome</keyword>
<accession>A0A518E3B8</accession>
<name>A0A518E3B8_9BACT</name>
<dbReference type="RefSeq" id="WP_231756455.1">
    <property type="nucleotide sequence ID" value="NZ_CP036433.1"/>
</dbReference>
<sequence length="133" mass="15303">MKNVQRAFDESGGNIQGFPQAAAPRESDLCWARLREGELPPMMFQMRLSDGRLVSYPYSDLREIRCRDAGRVQLFLLGLERLVVTIEGRRLRELANLLSRAMILWIEEADPRDLSKPESVPEIVKISIEKFVE</sequence>